<reference evidence="2" key="2">
    <citation type="submission" date="2017-12" db="EMBL/GenBank/DDBJ databases">
        <title>Genome sequence of the Bar-tailed Godwit (Limosa lapponica baueri).</title>
        <authorList>
            <person name="Lima N.C.B."/>
            <person name="Parody-Merino A.M."/>
            <person name="Battley P.F."/>
            <person name="Fidler A.E."/>
            <person name="Prosdocimi F."/>
        </authorList>
    </citation>
    <scope>NUCLEOTIDE SEQUENCE [LARGE SCALE GENOMIC DNA]</scope>
</reference>
<dbReference type="PANTHER" id="PTHR33332">
    <property type="entry name" value="REVERSE TRANSCRIPTASE DOMAIN-CONTAINING PROTEIN"/>
    <property type="match status" value="1"/>
</dbReference>
<dbReference type="EMBL" id="KZ509984">
    <property type="protein sequence ID" value="PKU33553.1"/>
    <property type="molecule type" value="Genomic_DNA"/>
</dbReference>
<gene>
    <name evidence="1" type="ORF">llap_16143</name>
</gene>
<dbReference type="OrthoDB" id="276744at2759"/>
<evidence type="ECO:0000313" key="1">
    <source>
        <dbReference type="EMBL" id="PKU33553.1"/>
    </source>
</evidence>
<keyword evidence="2" id="KW-1185">Reference proteome</keyword>
<proteinExistence type="predicted"/>
<accession>A0A2I0TIG3</accession>
<name>A0A2I0TIG3_LIMLA</name>
<dbReference type="Proteomes" id="UP000233556">
    <property type="component" value="Unassembled WGS sequence"/>
</dbReference>
<protein>
    <submittedName>
        <fullName evidence="1">Uncharacterized protein</fullName>
    </submittedName>
</protein>
<reference evidence="2" key="1">
    <citation type="submission" date="2017-11" db="EMBL/GenBank/DDBJ databases">
        <authorList>
            <person name="Lima N.C."/>
            <person name="Parody-Merino A.M."/>
            <person name="Battley P.F."/>
            <person name="Fidler A.E."/>
            <person name="Prosdocimi F."/>
        </authorList>
    </citation>
    <scope>NUCLEOTIDE SEQUENCE [LARGE SCALE GENOMIC DNA]</scope>
</reference>
<dbReference type="AlphaFoldDB" id="A0A2I0TIG3"/>
<evidence type="ECO:0000313" key="2">
    <source>
        <dbReference type="Proteomes" id="UP000233556"/>
    </source>
</evidence>
<sequence>MAAHRQSTKVANSIPVCIRNSVASRSRAVMVPLDWALVRPHLKCCVQFWAPHYKKDIELLECVQRRATKLVRGLENRSQEERLRELGMFNLDKRRLRGDLLALYKSLKGGGREVGVGLFSQGNNGRSRGNGLKLGQGRFRLDLRKNDFTERVVRHWNSLPREVVESPSLEGFKKCVNVALQGML</sequence>
<organism evidence="1 2">
    <name type="scientific">Limosa lapponica baueri</name>
    <dbReference type="NCBI Taxonomy" id="1758121"/>
    <lineage>
        <taxon>Eukaryota</taxon>
        <taxon>Metazoa</taxon>
        <taxon>Chordata</taxon>
        <taxon>Craniata</taxon>
        <taxon>Vertebrata</taxon>
        <taxon>Euteleostomi</taxon>
        <taxon>Archelosauria</taxon>
        <taxon>Archosauria</taxon>
        <taxon>Dinosauria</taxon>
        <taxon>Saurischia</taxon>
        <taxon>Theropoda</taxon>
        <taxon>Coelurosauria</taxon>
        <taxon>Aves</taxon>
        <taxon>Neognathae</taxon>
        <taxon>Neoaves</taxon>
        <taxon>Charadriiformes</taxon>
        <taxon>Scolopacidae</taxon>
        <taxon>Limosa</taxon>
    </lineage>
</organism>